<dbReference type="Proteomes" id="UP001597055">
    <property type="component" value="Unassembled WGS sequence"/>
</dbReference>
<dbReference type="InterPro" id="IPR058486">
    <property type="entry name" value="DUF8173"/>
</dbReference>
<evidence type="ECO:0000256" key="1">
    <source>
        <dbReference type="SAM" id="MobiDB-lite"/>
    </source>
</evidence>
<organism evidence="5 6">
    <name type="scientific">Microbacterium insulae</name>
    <dbReference type="NCBI Taxonomy" id="483014"/>
    <lineage>
        <taxon>Bacteria</taxon>
        <taxon>Bacillati</taxon>
        <taxon>Actinomycetota</taxon>
        <taxon>Actinomycetes</taxon>
        <taxon>Micrococcales</taxon>
        <taxon>Microbacteriaceae</taxon>
        <taxon>Microbacterium</taxon>
    </lineage>
</organism>
<evidence type="ECO:0000313" key="6">
    <source>
        <dbReference type="Proteomes" id="UP001597055"/>
    </source>
</evidence>
<dbReference type="RefSeq" id="WP_204979153.1">
    <property type="nucleotide sequence ID" value="NZ_JBHTII010000002.1"/>
</dbReference>
<feature type="transmembrane region" description="Helical" evidence="2">
    <location>
        <begin position="338"/>
        <end position="355"/>
    </location>
</feature>
<evidence type="ECO:0000256" key="2">
    <source>
        <dbReference type="SAM" id="Phobius"/>
    </source>
</evidence>
<evidence type="ECO:0000256" key="3">
    <source>
        <dbReference type="SAM" id="SignalP"/>
    </source>
</evidence>
<name>A0ABW3AK76_9MICO</name>
<dbReference type="Pfam" id="PF26514">
    <property type="entry name" value="DUF8173"/>
    <property type="match status" value="1"/>
</dbReference>
<keyword evidence="2" id="KW-0472">Membrane</keyword>
<feature type="region of interest" description="Disordered" evidence="1">
    <location>
        <begin position="366"/>
        <end position="393"/>
    </location>
</feature>
<sequence length="393" mass="40842">MNGVSRMRRWLTILLTAGMLMIATGGAAVAAPTSAPTSGPAVSALADDEGPHFLSGVVLDVSGSVVGDVYASGQSITISGDVVGDVIAAAQTITITGTVDGDVRLFAQDVTISGEVSRSASVAAANLTVAETGSLGDDVVAAAGTIDLAGDVGRDVVASVGRLTIEGTVGGDVTYVSDKEASIGATAVDGTVERVEPPQTPRMEVSPWAIFLGWFLGAVYGFVALSLIMLLAALLVPRWLDRVTDRLMPSPWKALLVGFVASIAVPFALLLTALTIIGAPLALAGALVWTVMVLATFVFSAYYLGRLLLRDRHHPVLTGLLGGAILIVALQIPWLNVVVWLAMVFFGLGAQLLAIHHQRPWHREGAPIREPSERSSEPVTPMAPPPSDTPPHL</sequence>
<feature type="compositionally biased region" description="Pro residues" evidence="1">
    <location>
        <begin position="381"/>
        <end position="393"/>
    </location>
</feature>
<accession>A0ABW3AK76</accession>
<keyword evidence="6" id="KW-1185">Reference proteome</keyword>
<proteinExistence type="predicted"/>
<feature type="transmembrane region" description="Helical" evidence="2">
    <location>
        <begin position="283"/>
        <end position="304"/>
    </location>
</feature>
<feature type="transmembrane region" description="Helical" evidence="2">
    <location>
        <begin position="255"/>
        <end position="277"/>
    </location>
</feature>
<keyword evidence="2" id="KW-0812">Transmembrane</keyword>
<feature type="transmembrane region" description="Helical" evidence="2">
    <location>
        <begin position="316"/>
        <end position="332"/>
    </location>
</feature>
<protein>
    <recommendedName>
        <fullName evidence="4">DUF8173 domain-containing protein</fullName>
    </recommendedName>
</protein>
<comment type="caution">
    <text evidence="5">The sequence shown here is derived from an EMBL/GenBank/DDBJ whole genome shotgun (WGS) entry which is preliminary data.</text>
</comment>
<keyword evidence="2" id="KW-1133">Transmembrane helix</keyword>
<feature type="transmembrane region" description="Helical" evidence="2">
    <location>
        <begin position="208"/>
        <end position="235"/>
    </location>
</feature>
<evidence type="ECO:0000313" key="5">
    <source>
        <dbReference type="EMBL" id="MFD0791388.1"/>
    </source>
</evidence>
<feature type="domain" description="DUF8173" evidence="4">
    <location>
        <begin position="212"/>
        <end position="350"/>
    </location>
</feature>
<gene>
    <name evidence="5" type="ORF">ACFQ0P_13360</name>
</gene>
<feature type="signal peptide" evidence="3">
    <location>
        <begin position="1"/>
        <end position="30"/>
    </location>
</feature>
<feature type="compositionally biased region" description="Basic and acidic residues" evidence="1">
    <location>
        <begin position="366"/>
        <end position="376"/>
    </location>
</feature>
<reference evidence="6" key="1">
    <citation type="journal article" date="2019" name="Int. J. Syst. Evol. Microbiol.">
        <title>The Global Catalogue of Microorganisms (GCM) 10K type strain sequencing project: providing services to taxonomists for standard genome sequencing and annotation.</title>
        <authorList>
            <consortium name="The Broad Institute Genomics Platform"/>
            <consortium name="The Broad Institute Genome Sequencing Center for Infectious Disease"/>
            <person name="Wu L."/>
            <person name="Ma J."/>
        </authorList>
    </citation>
    <scope>NUCLEOTIDE SEQUENCE [LARGE SCALE GENOMIC DNA]</scope>
    <source>
        <strain evidence="6">CCUG 54523</strain>
    </source>
</reference>
<keyword evidence="3" id="KW-0732">Signal</keyword>
<dbReference type="EMBL" id="JBHTII010000002">
    <property type="protein sequence ID" value="MFD0791388.1"/>
    <property type="molecule type" value="Genomic_DNA"/>
</dbReference>
<feature type="chain" id="PRO_5046518589" description="DUF8173 domain-containing protein" evidence="3">
    <location>
        <begin position="31"/>
        <end position="393"/>
    </location>
</feature>
<evidence type="ECO:0000259" key="4">
    <source>
        <dbReference type="Pfam" id="PF26514"/>
    </source>
</evidence>